<reference evidence="2" key="1">
    <citation type="submission" date="2016-06" db="EMBL/GenBank/DDBJ databases">
        <authorList>
            <person name="Varghese N."/>
            <person name="Submissions Spin"/>
        </authorList>
    </citation>
    <scope>NUCLEOTIDE SEQUENCE [LARGE SCALE GENOMIC DNA]</scope>
    <source>
        <strain evidence="2">DSM 45431</strain>
    </source>
</reference>
<evidence type="ECO:0000313" key="1">
    <source>
        <dbReference type="EMBL" id="SCL25984.1"/>
    </source>
</evidence>
<dbReference type="EMBL" id="FMHV01000002">
    <property type="protein sequence ID" value="SCL25984.1"/>
    <property type="molecule type" value="Genomic_DNA"/>
</dbReference>
<dbReference type="RefSeq" id="WP_091341908.1">
    <property type="nucleotide sequence ID" value="NZ_FMHV01000002.1"/>
</dbReference>
<evidence type="ECO:0000313" key="2">
    <source>
        <dbReference type="Proteomes" id="UP000199413"/>
    </source>
</evidence>
<accession>A0A1C6S9B8</accession>
<organism evidence="1 2">
    <name type="scientific">Micromonospora rhizosphaerae</name>
    <dbReference type="NCBI Taxonomy" id="568872"/>
    <lineage>
        <taxon>Bacteria</taxon>
        <taxon>Bacillati</taxon>
        <taxon>Actinomycetota</taxon>
        <taxon>Actinomycetes</taxon>
        <taxon>Micromonosporales</taxon>
        <taxon>Micromonosporaceae</taxon>
        <taxon>Micromonospora</taxon>
    </lineage>
</organism>
<dbReference type="Proteomes" id="UP000199413">
    <property type="component" value="Unassembled WGS sequence"/>
</dbReference>
<keyword evidence="2" id="KW-1185">Reference proteome</keyword>
<proteinExistence type="predicted"/>
<gene>
    <name evidence="1" type="ORF">GA0070624_3214</name>
</gene>
<dbReference type="OrthoDB" id="4144896at2"/>
<protein>
    <recommendedName>
        <fullName evidence="3">IrrE N-terminal-like domain-containing protein</fullName>
    </recommendedName>
</protein>
<dbReference type="AlphaFoldDB" id="A0A1C6S9B8"/>
<name>A0A1C6S9B8_9ACTN</name>
<evidence type="ECO:0008006" key="3">
    <source>
        <dbReference type="Google" id="ProtNLM"/>
    </source>
</evidence>
<dbReference type="STRING" id="568872.GA0070624_3214"/>
<sequence length="173" mass="18788">MTSTPVTTRRTARAKLRALGIVVPSPFTIDHFCSQLSTTRGRPIRIISVDLPSRAASCGAWLATANADYVCVDSIAPAPLREHIVLHELSHIICDHGGIPMAEKVTQYGLLDPSTVRRMLERTLYDSAEEREAELLASEIGSRINRGQPWRLAADDGTRQIIDGLALVMGGGS</sequence>